<evidence type="ECO:0000313" key="2">
    <source>
        <dbReference type="EMBL" id="MBA8815144.1"/>
    </source>
</evidence>
<organism evidence="2 3">
    <name type="scientific">Microbacterium halimionae</name>
    <dbReference type="NCBI Taxonomy" id="1526413"/>
    <lineage>
        <taxon>Bacteria</taxon>
        <taxon>Bacillati</taxon>
        <taxon>Actinomycetota</taxon>
        <taxon>Actinomycetes</taxon>
        <taxon>Micrococcales</taxon>
        <taxon>Microbacteriaceae</taxon>
        <taxon>Microbacterium</taxon>
    </lineage>
</organism>
<dbReference type="AlphaFoldDB" id="A0A7W3PKS7"/>
<evidence type="ECO:0000256" key="1">
    <source>
        <dbReference type="SAM" id="MobiDB-lite"/>
    </source>
</evidence>
<dbReference type="Proteomes" id="UP000526083">
    <property type="component" value="Unassembled WGS sequence"/>
</dbReference>
<dbReference type="Gene3D" id="3.30.300.20">
    <property type="match status" value="1"/>
</dbReference>
<gene>
    <name evidence="2" type="ORF">FHX48_000196</name>
</gene>
<dbReference type="PANTHER" id="PTHR35368:SF1">
    <property type="entry name" value="HYDROPEROXIDE REDUCTASE"/>
    <property type="match status" value="1"/>
</dbReference>
<protein>
    <submittedName>
        <fullName evidence="2">Putative OsmC-like protein</fullName>
    </submittedName>
</protein>
<dbReference type="RefSeq" id="WP_167044311.1">
    <property type="nucleotide sequence ID" value="NZ_JAAOZB010000001.1"/>
</dbReference>
<feature type="compositionally biased region" description="Polar residues" evidence="1">
    <location>
        <begin position="1"/>
        <end position="17"/>
    </location>
</feature>
<accession>A0A7W3PKS7</accession>
<reference evidence="2 3" key="1">
    <citation type="submission" date="2020-07" db="EMBL/GenBank/DDBJ databases">
        <title>Sequencing the genomes of 1000 actinobacteria strains.</title>
        <authorList>
            <person name="Klenk H.-P."/>
        </authorList>
    </citation>
    <scope>NUCLEOTIDE SEQUENCE [LARGE SCALE GENOMIC DNA]</scope>
    <source>
        <strain evidence="2 3">DSM 27576</strain>
    </source>
</reference>
<dbReference type="PANTHER" id="PTHR35368">
    <property type="entry name" value="HYDROPEROXIDE REDUCTASE"/>
    <property type="match status" value="1"/>
</dbReference>
<proteinExistence type="predicted"/>
<sequence length="188" mass="19929">MTILTSDTDPRTSNTSFDSDERARRLDAAASAWGNRIDADRTSAHLTYRVRGTGEGSVATRVRAGAHEFSIDEPTALAGDDAAASPVEIALGAIAACQVVVFRLYSHALGIPFDDIDVTAEGDLDAARLFGKDDSVRAGFSAVRVAIELSGSESLERYEELRAVVDAHCPVLDLFANPTEVTTSVSKG</sequence>
<dbReference type="InterPro" id="IPR052924">
    <property type="entry name" value="OsmC/Ohr_hydroprdx_reductase"/>
</dbReference>
<dbReference type="EMBL" id="JACGWY010000001">
    <property type="protein sequence ID" value="MBA8815144.1"/>
    <property type="molecule type" value="Genomic_DNA"/>
</dbReference>
<dbReference type="InterPro" id="IPR003718">
    <property type="entry name" value="OsmC/Ohr_fam"/>
</dbReference>
<dbReference type="InterPro" id="IPR015946">
    <property type="entry name" value="KH_dom-like_a/b"/>
</dbReference>
<dbReference type="Pfam" id="PF02566">
    <property type="entry name" value="OsmC"/>
    <property type="match status" value="1"/>
</dbReference>
<keyword evidence="3" id="KW-1185">Reference proteome</keyword>
<name>A0A7W3PKS7_9MICO</name>
<evidence type="ECO:0000313" key="3">
    <source>
        <dbReference type="Proteomes" id="UP000526083"/>
    </source>
</evidence>
<dbReference type="InterPro" id="IPR036102">
    <property type="entry name" value="OsmC/Ohrsf"/>
</dbReference>
<dbReference type="SUPFAM" id="SSF82784">
    <property type="entry name" value="OsmC-like"/>
    <property type="match status" value="1"/>
</dbReference>
<feature type="region of interest" description="Disordered" evidence="1">
    <location>
        <begin position="1"/>
        <end position="21"/>
    </location>
</feature>
<comment type="caution">
    <text evidence="2">The sequence shown here is derived from an EMBL/GenBank/DDBJ whole genome shotgun (WGS) entry which is preliminary data.</text>
</comment>